<feature type="compositionally biased region" description="Acidic residues" evidence="1">
    <location>
        <begin position="228"/>
        <end position="237"/>
    </location>
</feature>
<keyword evidence="3" id="KW-1185">Reference proteome</keyword>
<feature type="region of interest" description="Disordered" evidence="1">
    <location>
        <begin position="211"/>
        <end position="237"/>
    </location>
</feature>
<proteinExistence type="predicted"/>
<evidence type="ECO:0000313" key="3">
    <source>
        <dbReference type="Proteomes" id="UP000481861"/>
    </source>
</evidence>
<evidence type="ECO:0000313" key="2">
    <source>
        <dbReference type="EMBL" id="KAF2868859.1"/>
    </source>
</evidence>
<comment type="caution">
    <text evidence="2">The sequence shown here is derived from an EMBL/GenBank/DDBJ whole genome shotgun (WGS) entry which is preliminary data.</text>
</comment>
<gene>
    <name evidence="2" type="ORF">BDV95DRAFT_609764</name>
</gene>
<sequence length="237" mass="26373">MARQTLHGSCACGRNRYVVEIPVDDAQLAELRYDNTSASRSNAASPLTLWLRVPLPWFTSATFAQFPDETRSSIQRSFVSPFASHTRRQFCGYCGTQLTSWHERTRDDAEHIFLTVGSLLDEDQAMLAQLGFLPGGDSSEEETTVAGPSRQPPSHAVARAQPRARGAPWFEELVENSRLGHFKQQRGGHSSRDGSVKVEWEVMEWTEVDDADDESTTRGKRKIGVLLEGEDTDMGTA</sequence>
<reference evidence="2 3" key="1">
    <citation type="submission" date="2020-01" db="EMBL/GenBank/DDBJ databases">
        <authorList>
            <consortium name="DOE Joint Genome Institute"/>
            <person name="Haridas S."/>
            <person name="Albert R."/>
            <person name="Binder M."/>
            <person name="Bloem J."/>
            <person name="Labutti K."/>
            <person name="Salamov A."/>
            <person name="Andreopoulos B."/>
            <person name="Baker S.E."/>
            <person name="Barry K."/>
            <person name="Bills G."/>
            <person name="Bluhm B.H."/>
            <person name="Cannon C."/>
            <person name="Castanera R."/>
            <person name="Culley D.E."/>
            <person name="Daum C."/>
            <person name="Ezra D."/>
            <person name="Gonzalez J.B."/>
            <person name="Henrissat B."/>
            <person name="Kuo A."/>
            <person name="Liang C."/>
            <person name="Lipzen A."/>
            <person name="Lutzoni F."/>
            <person name="Magnuson J."/>
            <person name="Mondo S."/>
            <person name="Nolan M."/>
            <person name="Ohm R."/>
            <person name="Pangilinan J."/>
            <person name="Park H.-J.H."/>
            <person name="Ramirez L."/>
            <person name="Alfaro M."/>
            <person name="Sun H."/>
            <person name="Tritt A."/>
            <person name="Yoshinaga Y."/>
            <person name="Zwiers L.-H.L."/>
            <person name="Turgeon B.G."/>
            <person name="Goodwin S.B."/>
            <person name="Spatafora J.W."/>
            <person name="Crous P.W."/>
            <person name="Grigoriev I.V."/>
        </authorList>
    </citation>
    <scope>NUCLEOTIDE SEQUENCE [LARGE SCALE GENOMIC DNA]</scope>
    <source>
        <strain evidence="2 3">CBS 611.86</strain>
    </source>
</reference>
<dbReference type="EMBL" id="JAADJZ010000018">
    <property type="protein sequence ID" value="KAF2868859.1"/>
    <property type="molecule type" value="Genomic_DNA"/>
</dbReference>
<dbReference type="Gene3D" id="3.90.1590.10">
    <property type="entry name" value="glutathione-dependent formaldehyde- activating enzyme (gfa)"/>
    <property type="match status" value="1"/>
</dbReference>
<dbReference type="AlphaFoldDB" id="A0A7C8M5E5"/>
<evidence type="ECO:0000256" key="1">
    <source>
        <dbReference type="SAM" id="MobiDB-lite"/>
    </source>
</evidence>
<dbReference type="OrthoDB" id="3907216at2759"/>
<protein>
    <recommendedName>
        <fullName evidence="4">Mss4-like protein</fullName>
    </recommendedName>
</protein>
<dbReference type="Proteomes" id="UP000481861">
    <property type="component" value="Unassembled WGS sequence"/>
</dbReference>
<organism evidence="2 3">
    <name type="scientific">Massariosphaeria phaeospora</name>
    <dbReference type="NCBI Taxonomy" id="100035"/>
    <lineage>
        <taxon>Eukaryota</taxon>
        <taxon>Fungi</taxon>
        <taxon>Dikarya</taxon>
        <taxon>Ascomycota</taxon>
        <taxon>Pezizomycotina</taxon>
        <taxon>Dothideomycetes</taxon>
        <taxon>Pleosporomycetidae</taxon>
        <taxon>Pleosporales</taxon>
        <taxon>Pleosporales incertae sedis</taxon>
        <taxon>Massariosphaeria</taxon>
    </lineage>
</organism>
<evidence type="ECO:0008006" key="4">
    <source>
        <dbReference type="Google" id="ProtNLM"/>
    </source>
</evidence>
<name>A0A7C8M5E5_9PLEO</name>
<feature type="region of interest" description="Disordered" evidence="1">
    <location>
        <begin position="134"/>
        <end position="155"/>
    </location>
</feature>
<accession>A0A7C8M5E5</accession>